<sequence>MRTFDLDSLPQDWTHALSARKFNILFTKLFDRRISGKLEYLSGGLASQIIIPKPYKARKRLQVLNTRIYIEGSALDLLEDQVKS</sequence>
<keyword evidence="2" id="KW-1185">Reference proteome</keyword>
<dbReference type="EMBL" id="BPLR01004199">
    <property type="protein sequence ID" value="GIX93127.1"/>
    <property type="molecule type" value="Genomic_DNA"/>
</dbReference>
<accession>A0AAV4P7C0</accession>
<organism evidence="1 2">
    <name type="scientific">Caerostris extrusa</name>
    <name type="common">Bark spider</name>
    <name type="synonym">Caerostris bankana</name>
    <dbReference type="NCBI Taxonomy" id="172846"/>
    <lineage>
        <taxon>Eukaryota</taxon>
        <taxon>Metazoa</taxon>
        <taxon>Ecdysozoa</taxon>
        <taxon>Arthropoda</taxon>
        <taxon>Chelicerata</taxon>
        <taxon>Arachnida</taxon>
        <taxon>Araneae</taxon>
        <taxon>Araneomorphae</taxon>
        <taxon>Entelegynae</taxon>
        <taxon>Araneoidea</taxon>
        <taxon>Araneidae</taxon>
        <taxon>Caerostris</taxon>
    </lineage>
</organism>
<evidence type="ECO:0000313" key="1">
    <source>
        <dbReference type="EMBL" id="GIX93127.1"/>
    </source>
</evidence>
<reference evidence="1 2" key="1">
    <citation type="submission" date="2021-06" db="EMBL/GenBank/DDBJ databases">
        <title>Caerostris extrusa draft genome.</title>
        <authorList>
            <person name="Kono N."/>
            <person name="Arakawa K."/>
        </authorList>
    </citation>
    <scope>NUCLEOTIDE SEQUENCE [LARGE SCALE GENOMIC DNA]</scope>
</reference>
<evidence type="ECO:0000313" key="2">
    <source>
        <dbReference type="Proteomes" id="UP001054945"/>
    </source>
</evidence>
<dbReference type="AlphaFoldDB" id="A0AAV4P7C0"/>
<gene>
    <name evidence="1" type="ORF">CEXT_239171</name>
</gene>
<name>A0AAV4P7C0_CAEEX</name>
<protein>
    <submittedName>
        <fullName evidence="1">Uncharacterized protein</fullName>
    </submittedName>
</protein>
<dbReference type="Proteomes" id="UP001054945">
    <property type="component" value="Unassembled WGS sequence"/>
</dbReference>
<comment type="caution">
    <text evidence="1">The sequence shown here is derived from an EMBL/GenBank/DDBJ whole genome shotgun (WGS) entry which is preliminary data.</text>
</comment>
<proteinExistence type="predicted"/>